<dbReference type="AlphaFoldDB" id="A0A4R8QBQ0"/>
<organism evidence="2 3">
    <name type="scientific">Colletotrichum spinosum</name>
    <dbReference type="NCBI Taxonomy" id="1347390"/>
    <lineage>
        <taxon>Eukaryota</taxon>
        <taxon>Fungi</taxon>
        <taxon>Dikarya</taxon>
        <taxon>Ascomycota</taxon>
        <taxon>Pezizomycotina</taxon>
        <taxon>Sordariomycetes</taxon>
        <taxon>Hypocreomycetidae</taxon>
        <taxon>Glomerellales</taxon>
        <taxon>Glomerellaceae</taxon>
        <taxon>Colletotrichum</taxon>
        <taxon>Colletotrichum orbiculare species complex</taxon>
    </lineage>
</organism>
<evidence type="ECO:0000313" key="3">
    <source>
        <dbReference type="Proteomes" id="UP000295083"/>
    </source>
</evidence>
<reference evidence="2 3" key="1">
    <citation type="submission" date="2018-11" db="EMBL/GenBank/DDBJ databases">
        <title>Genome sequence and assembly of Colletotrichum spinosum.</title>
        <authorList>
            <person name="Gan P."/>
            <person name="Shirasu K."/>
        </authorList>
    </citation>
    <scope>NUCLEOTIDE SEQUENCE [LARGE SCALE GENOMIC DNA]</scope>
    <source>
        <strain evidence="2 3">CBS 515.97</strain>
    </source>
</reference>
<protein>
    <submittedName>
        <fullName evidence="2">Uncharacterized protein</fullName>
    </submittedName>
</protein>
<keyword evidence="1" id="KW-1133">Transmembrane helix</keyword>
<accession>A0A4R8QBQ0</accession>
<keyword evidence="1" id="KW-0472">Membrane</keyword>
<evidence type="ECO:0000313" key="2">
    <source>
        <dbReference type="EMBL" id="TDZ32695.1"/>
    </source>
</evidence>
<name>A0A4R8QBQ0_9PEZI</name>
<comment type="caution">
    <text evidence="2">The sequence shown here is derived from an EMBL/GenBank/DDBJ whole genome shotgun (WGS) entry which is preliminary data.</text>
</comment>
<keyword evidence="3" id="KW-1185">Reference proteome</keyword>
<evidence type="ECO:0000256" key="1">
    <source>
        <dbReference type="SAM" id="Phobius"/>
    </source>
</evidence>
<dbReference type="Proteomes" id="UP000295083">
    <property type="component" value="Unassembled WGS sequence"/>
</dbReference>
<feature type="transmembrane region" description="Helical" evidence="1">
    <location>
        <begin position="74"/>
        <end position="92"/>
    </location>
</feature>
<dbReference type="EMBL" id="QAPG01000074">
    <property type="protein sequence ID" value="TDZ32695.1"/>
    <property type="molecule type" value="Genomic_DNA"/>
</dbReference>
<sequence>MRFPPPLLRHIYNNFNPDPHTYHADEQMLSFGARCFAIQTALGIPCQIGFFSPASSGLQGWEACNFVKVANLSLMLYLLLFLLEVAGILNTYPVYAQIGRLPPVLFLHAWIWMCFTRRAHGQTPVARYTLDEKLTGPD</sequence>
<proteinExistence type="predicted"/>
<keyword evidence="1" id="KW-0812">Transmembrane</keyword>
<gene>
    <name evidence="2" type="ORF">C8035_v011014</name>
</gene>